<reference evidence="2" key="1">
    <citation type="submission" date="2018-02" db="EMBL/GenBank/DDBJ databases">
        <title>Rhizophora mucronata_Transcriptome.</title>
        <authorList>
            <person name="Meera S.P."/>
            <person name="Sreeshan A."/>
            <person name="Augustine A."/>
        </authorList>
    </citation>
    <scope>NUCLEOTIDE SEQUENCE</scope>
    <source>
        <tissue evidence="2">Leaf</tissue>
    </source>
</reference>
<organism evidence="2">
    <name type="scientific">Rhizophora mucronata</name>
    <name type="common">Asiatic mangrove</name>
    <dbReference type="NCBI Taxonomy" id="61149"/>
    <lineage>
        <taxon>Eukaryota</taxon>
        <taxon>Viridiplantae</taxon>
        <taxon>Streptophyta</taxon>
        <taxon>Embryophyta</taxon>
        <taxon>Tracheophyta</taxon>
        <taxon>Spermatophyta</taxon>
        <taxon>Magnoliopsida</taxon>
        <taxon>eudicotyledons</taxon>
        <taxon>Gunneridae</taxon>
        <taxon>Pentapetalae</taxon>
        <taxon>rosids</taxon>
        <taxon>fabids</taxon>
        <taxon>Malpighiales</taxon>
        <taxon>Rhizophoraceae</taxon>
        <taxon>Rhizophora</taxon>
    </lineage>
</organism>
<keyword evidence="1" id="KW-1133">Transmembrane helix</keyword>
<accession>A0A2P2PQE7</accession>
<sequence length="51" mass="6118">MSAYALYPYSGVFYFLAIHPILYVRPYYLVHNKMEWQEKIHAPKILGLRLC</sequence>
<proteinExistence type="predicted"/>
<protein>
    <submittedName>
        <fullName evidence="2">Uncharacterized protein</fullName>
    </submittedName>
</protein>
<keyword evidence="1" id="KW-0472">Membrane</keyword>
<evidence type="ECO:0000256" key="1">
    <source>
        <dbReference type="SAM" id="Phobius"/>
    </source>
</evidence>
<keyword evidence="1" id="KW-0812">Transmembrane</keyword>
<dbReference type="AlphaFoldDB" id="A0A2P2PQE7"/>
<dbReference type="EMBL" id="GGEC01076470">
    <property type="protein sequence ID" value="MBX56954.1"/>
    <property type="molecule type" value="Transcribed_RNA"/>
</dbReference>
<feature type="transmembrane region" description="Helical" evidence="1">
    <location>
        <begin position="6"/>
        <end position="24"/>
    </location>
</feature>
<name>A0A2P2PQE7_RHIMU</name>
<evidence type="ECO:0000313" key="2">
    <source>
        <dbReference type="EMBL" id="MBX56954.1"/>
    </source>
</evidence>